<evidence type="ECO:0000256" key="3">
    <source>
        <dbReference type="ARBA" id="ARBA00023163"/>
    </source>
</evidence>
<keyword evidence="3" id="KW-0804">Transcription</keyword>
<dbReference type="EMBL" id="JAROCB010000005">
    <property type="protein sequence ID" value="MDN4599015.1"/>
    <property type="molecule type" value="Genomic_DNA"/>
</dbReference>
<keyword evidence="1" id="KW-0805">Transcription regulation</keyword>
<dbReference type="PANTHER" id="PTHR46796">
    <property type="entry name" value="HTH-TYPE TRANSCRIPTIONAL ACTIVATOR RHAS-RELATED"/>
    <property type="match status" value="1"/>
</dbReference>
<dbReference type="InterPro" id="IPR018060">
    <property type="entry name" value="HTH_AraC"/>
</dbReference>
<keyword evidence="2" id="KW-0238">DNA-binding</keyword>
<comment type="caution">
    <text evidence="5">The sequence shown here is derived from an EMBL/GenBank/DDBJ whole genome shotgun (WGS) entry which is preliminary data.</text>
</comment>
<dbReference type="Gene3D" id="1.10.10.60">
    <property type="entry name" value="Homeodomain-like"/>
    <property type="match status" value="1"/>
</dbReference>
<proteinExistence type="predicted"/>
<organism evidence="5 6">
    <name type="scientific">Leifsonia virtsii</name>
    <dbReference type="NCBI Taxonomy" id="3035915"/>
    <lineage>
        <taxon>Bacteria</taxon>
        <taxon>Bacillati</taxon>
        <taxon>Actinomycetota</taxon>
        <taxon>Actinomycetes</taxon>
        <taxon>Micrococcales</taxon>
        <taxon>Microbacteriaceae</taxon>
        <taxon>Leifsonia</taxon>
    </lineage>
</organism>
<gene>
    <name evidence="5" type="ORF">P5G59_17825</name>
</gene>
<dbReference type="Pfam" id="PF14525">
    <property type="entry name" value="AraC_binding_2"/>
    <property type="match status" value="1"/>
</dbReference>
<dbReference type="PROSITE" id="PS01124">
    <property type="entry name" value="HTH_ARAC_FAMILY_2"/>
    <property type="match status" value="1"/>
</dbReference>
<dbReference type="Pfam" id="PF12833">
    <property type="entry name" value="HTH_18"/>
    <property type="match status" value="1"/>
</dbReference>
<dbReference type="PANTHER" id="PTHR46796:SF6">
    <property type="entry name" value="ARAC SUBFAMILY"/>
    <property type="match status" value="1"/>
</dbReference>
<evidence type="ECO:0000256" key="2">
    <source>
        <dbReference type="ARBA" id="ARBA00023125"/>
    </source>
</evidence>
<evidence type="ECO:0000313" key="5">
    <source>
        <dbReference type="EMBL" id="MDN4599015.1"/>
    </source>
</evidence>
<accession>A0ABT8J1Q3</accession>
<feature type="domain" description="HTH araC/xylS-type" evidence="4">
    <location>
        <begin position="197"/>
        <end position="295"/>
    </location>
</feature>
<dbReference type="SUPFAM" id="SSF46689">
    <property type="entry name" value="Homeodomain-like"/>
    <property type="match status" value="1"/>
</dbReference>
<dbReference type="RefSeq" id="WP_301220360.1">
    <property type="nucleotide sequence ID" value="NZ_JAROCB010000005.1"/>
</dbReference>
<name>A0ABT8J1Q3_9MICO</name>
<dbReference type="InterPro" id="IPR050204">
    <property type="entry name" value="AraC_XylS_family_regulators"/>
</dbReference>
<protein>
    <submittedName>
        <fullName evidence="5">AraC family transcriptional regulator</fullName>
    </submittedName>
</protein>
<reference evidence="5" key="1">
    <citation type="submission" date="2023-03" db="EMBL/GenBank/DDBJ databases">
        <title>MT1 and MT2 Draft Genomes of Novel Species.</title>
        <authorList>
            <person name="Venkateswaran K."/>
        </authorList>
    </citation>
    <scope>NUCLEOTIDE SEQUENCE</scope>
    <source>
        <strain evidence="5">F6_8S_P_1A</strain>
    </source>
</reference>
<dbReference type="InterPro" id="IPR009057">
    <property type="entry name" value="Homeodomain-like_sf"/>
</dbReference>
<dbReference type="Proteomes" id="UP001174210">
    <property type="component" value="Unassembled WGS sequence"/>
</dbReference>
<evidence type="ECO:0000256" key="1">
    <source>
        <dbReference type="ARBA" id="ARBA00023015"/>
    </source>
</evidence>
<keyword evidence="6" id="KW-1185">Reference proteome</keyword>
<evidence type="ECO:0000313" key="6">
    <source>
        <dbReference type="Proteomes" id="UP001174210"/>
    </source>
</evidence>
<dbReference type="SMART" id="SM00342">
    <property type="entry name" value="HTH_ARAC"/>
    <property type="match status" value="1"/>
</dbReference>
<dbReference type="InterPro" id="IPR035418">
    <property type="entry name" value="AraC-bd_2"/>
</dbReference>
<sequence length="297" mass="31930">MRLPTDPTCVLVQMTATTHAEEAVYRRMRRHSFGHVGLAQIASVPQTVTAHLGEVPAQAMESTQFQLVHSGSLILQQGDVQTRFAAGDLAVYDASRPFSFVYPREFRTTIVQVPTVLLRARGVLPESLNGRTVAGDSTGRLLLEGMLRGVPGPGAQHGYGGPYALSHELVRAARSMLIELGHGEGEPDGLRTDRLVEKAIDRIHASFADPGLTAATLASAFHVSVRTLFAAFEAEGRTVGATIRAARTAAAERLLLTTDATVAEIAHAVGYTDVTAFIRAWKAATGTTPARWRRSVR</sequence>
<evidence type="ECO:0000259" key="4">
    <source>
        <dbReference type="PROSITE" id="PS01124"/>
    </source>
</evidence>